<sequence>MTKRDREEIIAQLSIMTHYAESYYEKMTDEELLEEMRKYYG</sequence>
<comment type="caution">
    <text evidence="1">The sequence shown here is derived from an EMBL/GenBank/DDBJ whole genome shotgun (WGS) entry which is preliminary data.</text>
</comment>
<name>A0ABU9XBY9_9BACI</name>
<evidence type="ECO:0008006" key="3">
    <source>
        <dbReference type="Google" id="ProtNLM"/>
    </source>
</evidence>
<keyword evidence="2" id="KW-1185">Reference proteome</keyword>
<evidence type="ECO:0000313" key="2">
    <source>
        <dbReference type="Proteomes" id="UP001444625"/>
    </source>
</evidence>
<dbReference type="Proteomes" id="UP001444625">
    <property type="component" value="Unassembled WGS sequence"/>
</dbReference>
<dbReference type="RefSeq" id="WP_345823231.1">
    <property type="nucleotide sequence ID" value="NZ_JBDIML010000001.1"/>
</dbReference>
<evidence type="ECO:0000313" key="1">
    <source>
        <dbReference type="EMBL" id="MEN2765757.1"/>
    </source>
</evidence>
<proteinExistence type="predicted"/>
<organism evidence="1 2">
    <name type="scientific">Ornithinibacillus xuwenensis</name>
    <dbReference type="NCBI Taxonomy" id="3144668"/>
    <lineage>
        <taxon>Bacteria</taxon>
        <taxon>Bacillati</taxon>
        <taxon>Bacillota</taxon>
        <taxon>Bacilli</taxon>
        <taxon>Bacillales</taxon>
        <taxon>Bacillaceae</taxon>
        <taxon>Ornithinibacillus</taxon>
    </lineage>
</organism>
<gene>
    <name evidence="1" type="ORF">ABC228_01030</name>
</gene>
<protein>
    <recommendedName>
        <fullName evidence="3">Transporter</fullName>
    </recommendedName>
</protein>
<dbReference type="EMBL" id="JBDIML010000001">
    <property type="protein sequence ID" value="MEN2765757.1"/>
    <property type="molecule type" value="Genomic_DNA"/>
</dbReference>
<accession>A0ABU9XBY9</accession>
<reference evidence="1 2" key="1">
    <citation type="submission" date="2024-05" db="EMBL/GenBank/DDBJ databases">
        <authorList>
            <person name="Haq I."/>
            <person name="Ullah Z."/>
            <person name="Ahmad R."/>
            <person name="Li M."/>
            <person name="Tong Y."/>
        </authorList>
    </citation>
    <scope>NUCLEOTIDE SEQUENCE [LARGE SCALE GENOMIC DNA]</scope>
    <source>
        <strain evidence="1 2">16A2E</strain>
    </source>
</reference>